<dbReference type="CDD" id="cd01823">
    <property type="entry name" value="SEST_like"/>
    <property type="match status" value="1"/>
</dbReference>
<reference evidence="3 4" key="1">
    <citation type="submission" date="2020-12" db="EMBL/GenBank/DDBJ databases">
        <title>Streptomyces typhae sp. nov., a novel endophytic actinomycete isolated from the root of cattail pollen (Typha angustifolia L.).</title>
        <authorList>
            <person name="Peng C."/>
            <person name="Liu C."/>
        </authorList>
    </citation>
    <scope>NUCLEOTIDE SEQUENCE [LARGE SCALE GENOMIC DNA]</scope>
    <source>
        <strain evidence="3 4">JCM 4753</strain>
    </source>
</reference>
<evidence type="ECO:0000313" key="3">
    <source>
        <dbReference type="EMBL" id="MBJ3807773.1"/>
    </source>
</evidence>
<feature type="domain" description="SGNH hydrolase-type esterase" evidence="2">
    <location>
        <begin position="43"/>
        <end position="260"/>
    </location>
</feature>
<proteinExistence type="predicted"/>
<dbReference type="Gene3D" id="3.40.50.1110">
    <property type="entry name" value="SGNH hydrolase"/>
    <property type="match status" value="1"/>
</dbReference>
<dbReference type="EMBL" id="JAEKOZ010000006">
    <property type="protein sequence ID" value="MBJ3807773.1"/>
    <property type="molecule type" value="Genomic_DNA"/>
</dbReference>
<evidence type="ECO:0000256" key="1">
    <source>
        <dbReference type="SAM" id="SignalP"/>
    </source>
</evidence>
<dbReference type="InterPro" id="IPR037460">
    <property type="entry name" value="SEST-like"/>
</dbReference>
<name>A0ABS0X3M4_9ACTN</name>
<dbReference type="PANTHER" id="PTHR37981:SF1">
    <property type="entry name" value="SGNH HYDROLASE-TYPE ESTERASE DOMAIN-CONTAINING PROTEIN"/>
    <property type="match status" value="1"/>
</dbReference>
<keyword evidence="1" id="KW-0732">Signal</keyword>
<dbReference type="GO" id="GO:0016787">
    <property type="term" value="F:hydrolase activity"/>
    <property type="evidence" value="ECO:0007669"/>
    <property type="project" value="UniProtKB-KW"/>
</dbReference>
<dbReference type="Proteomes" id="UP000634780">
    <property type="component" value="Unassembled WGS sequence"/>
</dbReference>
<keyword evidence="3" id="KW-0378">Hydrolase</keyword>
<protein>
    <submittedName>
        <fullName evidence="3">SGNH/GDSL hydrolase family protein</fullName>
    </submittedName>
</protein>
<evidence type="ECO:0000313" key="4">
    <source>
        <dbReference type="Proteomes" id="UP000634780"/>
    </source>
</evidence>
<dbReference type="Pfam" id="PF13472">
    <property type="entry name" value="Lipase_GDSL_2"/>
    <property type="match status" value="1"/>
</dbReference>
<gene>
    <name evidence="3" type="ORF">JGB26_11695</name>
</gene>
<organism evidence="3 4">
    <name type="scientific">Streptomyces flavofungini</name>
    <dbReference type="NCBI Taxonomy" id="68200"/>
    <lineage>
        <taxon>Bacteria</taxon>
        <taxon>Bacillati</taxon>
        <taxon>Actinomycetota</taxon>
        <taxon>Actinomycetes</taxon>
        <taxon>Kitasatosporales</taxon>
        <taxon>Streptomycetaceae</taxon>
        <taxon>Streptomyces</taxon>
    </lineage>
</organism>
<keyword evidence="4" id="KW-1185">Reference proteome</keyword>
<dbReference type="InterPro" id="IPR036514">
    <property type="entry name" value="SGNH_hydro_sf"/>
</dbReference>
<sequence>MRLSRFTAYASSLLLAAACTLTGVATAHADSGDDRAAAPAYVALGDSYSSGVGAGSYDSGSGNCKRSTRSYPALWAAANSPSSFSFTACSGARTGDVLNNQLGPLNSGTGLVSLSVGGNDAGFADVMMTCVLQSESSCVTRVNQAKAYVDSTLPGQLDQVYSAIKGKAPSARVVVLGYPRFYKLGGSCLAGLTEGERRAINGAADHLNTATAKRAADHGFTFGDVTTTFTNHEICSSDSWLHSVNWGNIGESYHPTAAGQSGGYLPVFRGAAS</sequence>
<comment type="caution">
    <text evidence="3">The sequence shown here is derived from an EMBL/GenBank/DDBJ whole genome shotgun (WGS) entry which is preliminary data.</text>
</comment>
<feature type="chain" id="PRO_5045204554" evidence="1">
    <location>
        <begin position="30"/>
        <end position="273"/>
    </location>
</feature>
<dbReference type="PANTHER" id="PTHR37981">
    <property type="entry name" value="LIPASE 2"/>
    <property type="match status" value="1"/>
</dbReference>
<accession>A0ABS0X3M4</accession>
<dbReference type="InterPro" id="IPR013830">
    <property type="entry name" value="SGNH_hydro"/>
</dbReference>
<dbReference type="RefSeq" id="WP_190119044.1">
    <property type="nucleotide sequence ID" value="NZ_BMVR01000013.1"/>
</dbReference>
<dbReference type="PROSITE" id="PS51257">
    <property type="entry name" value="PROKAR_LIPOPROTEIN"/>
    <property type="match status" value="1"/>
</dbReference>
<feature type="signal peptide" evidence="1">
    <location>
        <begin position="1"/>
        <end position="29"/>
    </location>
</feature>
<dbReference type="SUPFAM" id="SSF52266">
    <property type="entry name" value="SGNH hydrolase"/>
    <property type="match status" value="1"/>
</dbReference>
<evidence type="ECO:0000259" key="2">
    <source>
        <dbReference type="Pfam" id="PF13472"/>
    </source>
</evidence>